<evidence type="ECO:0000313" key="1">
    <source>
        <dbReference type="EMBL" id="MCL7044578.1"/>
    </source>
</evidence>
<name>A0AA42AY57_PAPNU</name>
<proteinExistence type="predicted"/>
<dbReference type="EMBL" id="JAJJMA010259624">
    <property type="protein sequence ID" value="MCL7044578.1"/>
    <property type="molecule type" value="Genomic_DNA"/>
</dbReference>
<evidence type="ECO:0000313" key="2">
    <source>
        <dbReference type="Proteomes" id="UP001177140"/>
    </source>
</evidence>
<protein>
    <submittedName>
        <fullName evidence="1">Uncharacterized protein</fullName>
    </submittedName>
</protein>
<keyword evidence="2" id="KW-1185">Reference proteome</keyword>
<reference evidence="1" key="1">
    <citation type="submission" date="2022-03" db="EMBL/GenBank/DDBJ databases">
        <title>A functionally conserved STORR gene fusion in Papaver species that diverged 16.8 million years ago.</title>
        <authorList>
            <person name="Catania T."/>
        </authorList>
    </citation>
    <scope>NUCLEOTIDE SEQUENCE</scope>
    <source>
        <strain evidence="1">S-191538</strain>
    </source>
</reference>
<sequence>YQTRKFIQLLKGRKIQTYQSNKIILILAIIKKRKILKTRDNPVIQQNKEYVGELFITLLIKLDSVKKLWVEGLCANFMDMSQNIARAVGVEQVKKIYKCFKSSLDQMLAFMYGKIQAPKVRGLIFVPDYVPNEEVNNLVNVNLKRSFPFDDHALSSLPCTSPTKKIRCIANSDPTKGTTRPHHEHSNHVPLSAPELLHGSLHHSVVPSEQFHGLEKNPFLLPFSLFPGAYNLNVVYPFLPYGGRGSAHPGYKENPQQDPFLNPYGYK</sequence>
<gene>
    <name evidence="1" type="ORF">MKW94_015935</name>
</gene>
<comment type="caution">
    <text evidence="1">The sequence shown here is derived from an EMBL/GenBank/DDBJ whole genome shotgun (WGS) entry which is preliminary data.</text>
</comment>
<organism evidence="1 2">
    <name type="scientific">Papaver nudicaule</name>
    <name type="common">Iceland poppy</name>
    <dbReference type="NCBI Taxonomy" id="74823"/>
    <lineage>
        <taxon>Eukaryota</taxon>
        <taxon>Viridiplantae</taxon>
        <taxon>Streptophyta</taxon>
        <taxon>Embryophyta</taxon>
        <taxon>Tracheophyta</taxon>
        <taxon>Spermatophyta</taxon>
        <taxon>Magnoliopsida</taxon>
        <taxon>Ranunculales</taxon>
        <taxon>Papaveraceae</taxon>
        <taxon>Papaveroideae</taxon>
        <taxon>Papaver</taxon>
    </lineage>
</organism>
<accession>A0AA42AY57</accession>
<dbReference type="AlphaFoldDB" id="A0AA42AY57"/>
<feature type="non-terminal residue" evidence="1">
    <location>
        <position position="267"/>
    </location>
</feature>
<dbReference type="Proteomes" id="UP001177140">
    <property type="component" value="Unassembled WGS sequence"/>
</dbReference>